<dbReference type="InterPro" id="IPR013221">
    <property type="entry name" value="Mur_ligase_cen"/>
</dbReference>
<evidence type="ECO:0000313" key="3">
    <source>
        <dbReference type="EMBL" id="OGG92916.1"/>
    </source>
</evidence>
<dbReference type="InterPro" id="IPR036615">
    <property type="entry name" value="Mur_ligase_C_dom_sf"/>
</dbReference>
<comment type="caution">
    <text evidence="3">The sequence shown here is derived from an EMBL/GenBank/DDBJ whole genome shotgun (WGS) entry which is preliminary data.</text>
</comment>
<evidence type="ECO:0000259" key="1">
    <source>
        <dbReference type="Pfam" id="PF01225"/>
    </source>
</evidence>
<dbReference type="InterPro" id="IPR036565">
    <property type="entry name" value="Mur-like_cat_sf"/>
</dbReference>
<dbReference type="SUPFAM" id="SSF53623">
    <property type="entry name" value="MurD-like peptide ligases, catalytic domain"/>
    <property type="match status" value="1"/>
</dbReference>
<dbReference type="Proteomes" id="UP000176867">
    <property type="component" value="Unassembled WGS sequence"/>
</dbReference>
<dbReference type="GO" id="GO:0016881">
    <property type="term" value="F:acid-amino acid ligase activity"/>
    <property type="evidence" value="ECO:0007669"/>
    <property type="project" value="InterPro"/>
</dbReference>
<dbReference type="Pfam" id="PF01225">
    <property type="entry name" value="Mur_ligase"/>
    <property type="match status" value="1"/>
</dbReference>
<feature type="domain" description="Mur ligase central" evidence="2">
    <location>
        <begin position="111"/>
        <end position="299"/>
    </location>
</feature>
<reference evidence="3 4" key="1">
    <citation type="journal article" date="2016" name="Nat. Commun.">
        <title>Thousands of microbial genomes shed light on interconnected biogeochemical processes in an aquifer system.</title>
        <authorList>
            <person name="Anantharaman K."/>
            <person name="Brown C.T."/>
            <person name="Hug L.A."/>
            <person name="Sharon I."/>
            <person name="Castelle C.J."/>
            <person name="Probst A.J."/>
            <person name="Thomas B.C."/>
            <person name="Singh A."/>
            <person name="Wilkins M.J."/>
            <person name="Karaoz U."/>
            <person name="Brodie E.L."/>
            <person name="Williams K.H."/>
            <person name="Hubbard S.S."/>
            <person name="Banfield J.F."/>
        </authorList>
    </citation>
    <scope>NUCLEOTIDE SEQUENCE [LARGE SCALE GENOMIC DNA]</scope>
</reference>
<dbReference type="PANTHER" id="PTHR43445:SF5">
    <property type="entry name" value="UDP-N-ACETYLMURAMATE--L-ALANYL-GAMMA-D-GLUTAMYL-MESO-2,6-DIAMINOHEPTANDIOATE LIGASE"/>
    <property type="match status" value="1"/>
</dbReference>
<evidence type="ECO:0000259" key="2">
    <source>
        <dbReference type="Pfam" id="PF08245"/>
    </source>
</evidence>
<name>A0A1F6G4B2_9BACT</name>
<dbReference type="Gene3D" id="3.40.50.720">
    <property type="entry name" value="NAD(P)-binding Rossmann-like Domain"/>
    <property type="match status" value="1"/>
</dbReference>
<proteinExistence type="predicted"/>
<evidence type="ECO:0000313" key="4">
    <source>
        <dbReference type="Proteomes" id="UP000176867"/>
    </source>
</evidence>
<dbReference type="Pfam" id="PF08245">
    <property type="entry name" value="Mur_ligase_M"/>
    <property type="match status" value="1"/>
</dbReference>
<dbReference type="AlphaFoldDB" id="A0A1F6G4B2"/>
<dbReference type="STRING" id="1798533.A2609_03560"/>
<gene>
    <name evidence="3" type="ORF">A2609_03560</name>
</gene>
<dbReference type="InterPro" id="IPR050061">
    <property type="entry name" value="MurCDEF_pg_biosynth"/>
</dbReference>
<sequence>MQKVHFIGIAGVGMSATAILLKEAGWAVTGSDAECYGPPHDILSRSGISFSLGYDPKNIPTDVDCFIIGRNAKLAPTENAEVRAALASKKPIYSFPEMLGELTNNRKNLVVAGSYGKSTATSIIVHILRHAGIDAGYFIGAEPVETAWLSGPATLGSTAPFILEGDEYPSAHDDARAKFLHLHPQDVILTSVVHDHINVYPSFEDYQKPFQELLSLMPDDGIVVVSADEPGALALAQASGKKIVSYGIKNNSANYRAIDIRYGKRTLFHLIKDGAMLGEIETTLLGAHNVENIVGAAAYVLTRSLVTFEQVAAAIRDFKGVRRRLNNIAPLSRIPIFEGFGSSYEKARAAIEAITLHFPTKPLVIIFEPHTFGWRNRANLHWYDDVFRESAAIFIASPATQGASTHEQLSHEEILARVGSVAQPYTTPEAVLQSLSGDEAVLILTSGNLEDTIPALVNALTKKFPV</sequence>
<accession>A0A1F6G4B2</accession>
<dbReference type="SUPFAM" id="SSF51984">
    <property type="entry name" value="MurCD N-terminal domain"/>
    <property type="match status" value="1"/>
</dbReference>
<dbReference type="PANTHER" id="PTHR43445">
    <property type="entry name" value="UDP-N-ACETYLMURAMATE--L-ALANINE LIGASE-RELATED"/>
    <property type="match status" value="1"/>
</dbReference>
<organism evidence="3 4">
    <name type="scientific">Candidatus Kaiserbacteria bacterium RIFOXYD1_FULL_47_14</name>
    <dbReference type="NCBI Taxonomy" id="1798533"/>
    <lineage>
        <taxon>Bacteria</taxon>
        <taxon>Candidatus Kaiseribacteriota</taxon>
    </lineage>
</organism>
<dbReference type="Gene3D" id="3.90.190.20">
    <property type="entry name" value="Mur ligase, C-terminal domain"/>
    <property type="match status" value="1"/>
</dbReference>
<dbReference type="GO" id="GO:0005524">
    <property type="term" value="F:ATP binding"/>
    <property type="evidence" value="ECO:0007669"/>
    <property type="project" value="InterPro"/>
</dbReference>
<evidence type="ECO:0008006" key="5">
    <source>
        <dbReference type="Google" id="ProtNLM"/>
    </source>
</evidence>
<dbReference type="InterPro" id="IPR000713">
    <property type="entry name" value="Mur_ligase_N"/>
</dbReference>
<dbReference type="Gene3D" id="3.40.1190.10">
    <property type="entry name" value="Mur-like, catalytic domain"/>
    <property type="match status" value="1"/>
</dbReference>
<protein>
    <recommendedName>
        <fullName evidence="5">UDP-N-acetylmuramate:L-alanyl-gamma-D-glutamyl-meso-diaminopimelate ligase</fullName>
    </recommendedName>
</protein>
<feature type="domain" description="Mur ligase N-terminal catalytic" evidence="1">
    <location>
        <begin position="3"/>
        <end position="106"/>
    </location>
</feature>
<dbReference type="EMBL" id="MFMU01000016">
    <property type="protein sequence ID" value="OGG92916.1"/>
    <property type="molecule type" value="Genomic_DNA"/>
</dbReference>
<dbReference type="SUPFAM" id="SSF53244">
    <property type="entry name" value="MurD-like peptide ligases, peptide-binding domain"/>
    <property type="match status" value="1"/>
</dbReference>